<evidence type="ECO:0000313" key="3">
    <source>
        <dbReference type="Proteomes" id="UP000324222"/>
    </source>
</evidence>
<accession>A0A5B7IYC6</accession>
<evidence type="ECO:0000313" key="2">
    <source>
        <dbReference type="EMBL" id="MPC87525.1"/>
    </source>
</evidence>
<keyword evidence="3" id="KW-1185">Reference proteome</keyword>
<dbReference type="Proteomes" id="UP000324222">
    <property type="component" value="Unassembled WGS sequence"/>
</dbReference>
<name>A0A5B7IYC6_PORTR</name>
<feature type="compositionally biased region" description="Basic and acidic residues" evidence="1">
    <location>
        <begin position="52"/>
        <end position="64"/>
    </location>
</feature>
<comment type="caution">
    <text evidence="2">The sequence shown here is derived from an EMBL/GenBank/DDBJ whole genome shotgun (WGS) entry which is preliminary data.</text>
</comment>
<organism evidence="2 3">
    <name type="scientific">Portunus trituberculatus</name>
    <name type="common">Swimming crab</name>
    <name type="synonym">Neptunus trituberculatus</name>
    <dbReference type="NCBI Taxonomy" id="210409"/>
    <lineage>
        <taxon>Eukaryota</taxon>
        <taxon>Metazoa</taxon>
        <taxon>Ecdysozoa</taxon>
        <taxon>Arthropoda</taxon>
        <taxon>Crustacea</taxon>
        <taxon>Multicrustacea</taxon>
        <taxon>Malacostraca</taxon>
        <taxon>Eumalacostraca</taxon>
        <taxon>Eucarida</taxon>
        <taxon>Decapoda</taxon>
        <taxon>Pleocyemata</taxon>
        <taxon>Brachyura</taxon>
        <taxon>Eubrachyura</taxon>
        <taxon>Portunoidea</taxon>
        <taxon>Portunidae</taxon>
        <taxon>Portuninae</taxon>
        <taxon>Portunus</taxon>
    </lineage>
</organism>
<feature type="region of interest" description="Disordered" evidence="1">
    <location>
        <begin position="23"/>
        <end position="64"/>
    </location>
</feature>
<gene>
    <name evidence="2" type="ORF">E2C01_082388</name>
</gene>
<dbReference type="AlphaFoldDB" id="A0A5B7IYC6"/>
<protein>
    <submittedName>
        <fullName evidence="2">Uncharacterized protein</fullName>
    </submittedName>
</protein>
<dbReference type="EMBL" id="VSRR010074777">
    <property type="protein sequence ID" value="MPC87525.1"/>
    <property type="molecule type" value="Genomic_DNA"/>
</dbReference>
<evidence type="ECO:0000256" key="1">
    <source>
        <dbReference type="SAM" id="MobiDB-lite"/>
    </source>
</evidence>
<sequence length="64" mass="7234">MAEHLVKSIPSVLCEQRVDRLVQHESEGHGTAPSPRHTSLQREEGFCNAPDSKTHEKNNNTNER</sequence>
<proteinExistence type="predicted"/>
<reference evidence="2 3" key="1">
    <citation type="submission" date="2019-05" db="EMBL/GenBank/DDBJ databases">
        <title>Another draft genome of Portunus trituberculatus and its Hox gene families provides insights of decapod evolution.</title>
        <authorList>
            <person name="Jeong J.-H."/>
            <person name="Song I."/>
            <person name="Kim S."/>
            <person name="Choi T."/>
            <person name="Kim D."/>
            <person name="Ryu S."/>
            <person name="Kim W."/>
        </authorList>
    </citation>
    <scope>NUCLEOTIDE SEQUENCE [LARGE SCALE GENOMIC DNA]</scope>
    <source>
        <tissue evidence="2">Muscle</tissue>
    </source>
</reference>